<sequence>MVASSPELFRLYPDALRDSHIALYSLLVLAPLTSLVSNVLLYRGKKTSPSQVYILSLVVPALAMWSLMWYLPQEQNVYRLLTMSRAESHYQWAQKYTFFRKHYQTGNLSPEAWHSIDTAYDSIYNDRSRYLYDFWGPGQEKMTTTETMINVGLFYVLWSAIVYAVTTPKASQAASKMSYVVLAILLSIEMTIRMTNYDPIIKEISPYTTPRESILWGHWIFPILVFARVSVTKVFYIDLDKHQERVLVRMVETNVETMKELLALDDELSSEREITSETKKEK</sequence>
<accession>A0A0P1B5M9</accession>
<feature type="transmembrane region" description="Helical" evidence="1">
    <location>
        <begin position="215"/>
        <end position="236"/>
    </location>
</feature>
<name>A0A0P1B5M9_PLAHL</name>
<feature type="transmembrane region" description="Helical" evidence="1">
    <location>
        <begin position="147"/>
        <end position="165"/>
    </location>
</feature>
<evidence type="ECO:0000313" key="3">
    <source>
        <dbReference type="Proteomes" id="UP000054928"/>
    </source>
</evidence>
<dbReference type="OrthoDB" id="72245at2759"/>
<dbReference type="Proteomes" id="UP000054928">
    <property type="component" value="Unassembled WGS sequence"/>
</dbReference>
<feature type="transmembrane region" description="Helical" evidence="1">
    <location>
        <begin position="20"/>
        <end position="40"/>
    </location>
</feature>
<organism evidence="2 3">
    <name type="scientific">Plasmopara halstedii</name>
    <name type="common">Downy mildew of sunflower</name>
    <dbReference type="NCBI Taxonomy" id="4781"/>
    <lineage>
        <taxon>Eukaryota</taxon>
        <taxon>Sar</taxon>
        <taxon>Stramenopiles</taxon>
        <taxon>Oomycota</taxon>
        <taxon>Peronosporomycetes</taxon>
        <taxon>Peronosporales</taxon>
        <taxon>Peronosporaceae</taxon>
        <taxon>Plasmopara</taxon>
    </lineage>
</organism>
<dbReference type="RefSeq" id="XP_024586517.1">
    <property type="nucleotide sequence ID" value="XM_024721416.1"/>
</dbReference>
<feature type="transmembrane region" description="Helical" evidence="1">
    <location>
        <begin position="52"/>
        <end position="71"/>
    </location>
</feature>
<evidence type="ECO:0000313" key="2">
    <source>
        <dbReference type="EMBL" id="CEG50148.1"/>
    </source>
</evidence>
<dbReference type="EMBL" id="CCYD01003101">
    <property type="protein sequence ID" value="CEG50148.1"/>
    <property type="molecule type" value="Genomic_DNA"/>
</dbReference>
<keyword evidence="1" id="KW-0812">Transmembrane</keyword>
<dbReference type="OMA" id="FWGPGQE"/>
<protein>
    <submittedName>
        <fullName evidence="2">Uncharacterized protein</fullName>
    </submittedName>
</protein>
<dbReference type="AlphaFoldDB" id="A0A0P1B5M9"/>
<keyword evidence="1" id="KW-0472">Membrane</keyword>
<keyword evidence="3" id="KW-1185">Reference proteome</keyword>
<reference evidence="3" key="1">
    <citation type="submission" date="2014-09" db="EMBL/GenBank/DDBJ databases">
        <authorList>
            <person name="Sharma Rahul"/>
            <person name="Thines Marco"/>
        </authorList>
    </citation>
    <scope>NUCLEOTIDE SEQUENCE [LARGE SCALE GENOMIC DNA]</scope>
</reference>
<evidence type="ECO:0000256" key="1">
    <source>
        <dbReference type="SAM" id="Phobius"/>
    </source>
</evidence>
<proteinExistence type="predicted"/>
<dbReference type="GeneID" id="36402928"/>
<keyword evidence="1" id="KW-1133">Transmembrane helix</keyword>
<feature type="transmembrane region" description="Helical" evidence="1">
    <location>
        <begin position="177"/>
        <end position="195"/>
    </location>
</feature>